<dbReference type="GO" id="GO:0022627">
    <property type="term" value="C:cytosolic small ribosomal subunit"/>
    <property type="evidence" value="ECO:0007669"/>
    <property type="project" value="TreeGrafter"/>
</dbReference>
<dbReference type="InterPro" id="IPR022801">
    <property type="entry name" value="Ribosomal_uS4"/>
</dbReference>
<evidence type="ECO:0000256" key="4">
    <source>
        <dbReference type="ARBA" id="ARBA00022980"/>
    </source>
</evidence>
<dbReference type="PROSITE" id="PS50889">
    <property type="entry name" value="S4"/>
    <property type="match status" value="1"/>
</dbReference>
<dbReference type="GO" id="GO:0006412">
    <property type="term" value="P:translation"/>
    <property type="evidence" value="ECO:0007669"/>
    <property type="project" value="InterPro"/>
</dbReference>
<evidence type="ECO:0000256" key="3">
    <source>
        <dbReference type="ARBA" id="ARBA00022884"/>
    </source>
</evidence>
<dbReference type="EMBL" id="AUWU02000003">
    <property type="protein sequence ID" value="KAH0575411.1"/>
    <property type="molecule type" value="Genomic_DNA"/>
</dbReference>
<evidence type="ECO:0000256" key="1">
    <source>
        <dbReference type="ARBA" id="ARBA00007465"/>
    </source>
</evidence>
<dbReference type="VEuPathDB" id="GiardiaDB:SS50377_23044"/>
<reference evidence="11" key="2">
    <citation type="submission" date="2020-12" db="EMBL/GenBank/DDBJ databases">
        <title>New Spironucleus salmonicida genome in near-complete chromosomes.</title>
        <authorList>
            <person name="Xu F."/>
            <person name="Kurt Z."/>
            <person name="Jimenez-Gonzalez A."/>
            <person name="Astvaldsson A."/>
            <person name="Andersson J.O."/>
            <person name="Svard S.G."/>
        </authorList>
    </citation>
    <scope>NUCLEOTIDE SEQUENCE</scope>
    <source>
        <strain evidence="11">ATCC 50377</strain>
    </source>
</reference>
<dbReference type="NCBIfam" id="TIGR01018">
    <property type="entry name" value="uS4_arch"/>
    <property type="match status" value="1"/>
</dbReference>
<dbReference type="SUPFAM" id="SSF55174">
    <property type="entry name" value="Alpha-L RNA-binding motif"/>
    <property type="match status" value="1"/>
</dbReference>
<reference evidence="10 11" key="1">
    <citation type="journal article" date="2014" name="PLoS Genet.">
        <title>The Genome of Spironucleus salmonicida Highlights a Fish Pathogen Adapted to Fluctuating Environments.</title>
        <authorList>
            <person name="Xu F."/>
            <person name="Jerlstrom-Hultqvist J."/>
            <person name="Einarsson E."/>
            <person name="Astvaldsson A."/>
            <person name="Svard S.G."/>
            <person name="Andersson J.O."/>
        </authorList>
    </citation>
    <scope>NUCLEOTIDE SEQUENCE</scope>
    <source>
        <strain evidence="11">ATCC 50377</strain>
    </source>
</reference>
<evidence type="ECO:0000313" key="12">
    <source>
        <dbReference type="Proteomes" id="UP000018208"/>
    </source>
</evidence>
<dbReference type="Gene3D" id="3.10.290.10">
    <property type="entry name" value="RNA-binding S4 domain"/>
    <property type="match status" value="1"/>
</dbReference>
<dbReference type="InterPro" id="IPR036986">
    <property type="entry name" value="S4_RNA-bd_sf"/>
</dbReference>
<keyword evidence="12" id="KW-1185">Reference proteome</keyword>
<feature type="compositionally biased region" description="Polar residues" evidence="7">
    <location>
        <begin position="1"/>
        <end position="16"/>
    </location>
</feature>
<dbReference type="Proteomes" id="UP000018208">
    <property type="component" value="Unassembled WGS sequence"/>
</dbReference>
<name>V6LV82_9EUKA</name>
<dbReference type="OrthoDB" id="1697570at2759"/>
<keyword evidence="5" id="KW-0687">Ribonucleoprotein</keyword>
<evidence type="ECO:0000256" key="6">
    <source>
        <dbReference type="PROSITE-ProRule" id="PRU00182"/>
    </source>
</evidence>
<accession>V6LV82</accession>
<dbReference type="AlphaFoldDB" id="V6LV82"/>
<dbReference type="GO" id="GO:0042274">
    <property type="term" value="P:ribosomal small subunit biogenesis"/>
    <property type="evidence" value="ECO:0007669"/>
    <property type="project" value="TreeGrafter"/>
</dbReference>
<evidence type="ECO:0000256" key="2">
    <source>
        <dbReference type="ARBA" id="ARBA00022730"/>
    </source>
</evidence>
<protein>
    <submittedName>
        <fullName evidence="10">Ribosomal protein S9</fullName>
    </submittedName>
</protein>
<dbReference type="InterPro" id="IPR005710">
    <property type="entry name" value="Ribosomal_uS4_euk/arc"/>
</dbReference>
<dbReference type="GO" id="GO:0019843">
    <property type="term" value="F:rRNA binding"/>
    <property type="evidence" value="ECO:0007669"/>
    <property type="project" value="UniProtKB-KW"/>
</dbReference>
<dbReference type="PANTHER" id="PTHR11831:SF5">
    <property type="entry name" value="40S RIBOSOMAL PROTEIN S9"/>
    <property type="match status" value="1"/>
</dbReference>
<feature type="domain" description="Small ribosomal subunit protein uS4 N-terminal" evidence="9">
    <location>
        <begin position="8"/>
        <end position="108"/>
    </location>
</feature>
<dbReference type="PANTHER" id="PTHR11831">
    <property type="entry name" value="30S 40S RIBOSOMAL PROTEIN"/>
    <property type="match status" value="1"/>
</dbReference>
<dbReference type="SMART" id="SM01390">
    <property type="entry name" value="Ribosomal_S4"/>
    <property type="match status" value="1"/>
</dbReference>
<feature type="domain" description="RNA-binding S4" evidence="8">
    <location>
        <begin position="109"/>
        <end position="168"/>
    </location>
</feature>
<dbReference type="InterPro" id="IPR002942">
    <property type="entry name" value="S4_RNA-bd"/>
</dbReference>
<keyword evidence="4 10" id="KW-0689">Ribosomal protein</keyword>
<proteinExistence type="inferred from homology"/>
<evidence type="ECO:0000313" key="11">
    <source>
        <dbReference type="EMBL" id="KAH0575411.1"/>
    </source>
</evidence>
<evidence type="ECO:0000259" key="8">
    <source>
        <dbReference type="SMART" id="SM00363"/>
    </source>
</evidence>
<sequence>MPQISRLQNQRKTYSTPKRRFEKSRIMSELELAGKYGLRNKREIYRARLALAKMRSAARNLLTLDAHDQKRVIEGDALLRRLHALGVLDAEKNELDHILSLTVENVLERRLQTILANNSTTKSVHQARVWIRHGHIQIGNQIVNIPSYLVRTSSEQHIRISEKSAYAK</sequence>
<feature type="region of interest" description="Disordered" evidence="7">
    <location>
        <begin position="1"/>
        <end position="20"/>
    </location>
</feature>
<dbReference type="InterPro" id="IPR001912">
    <property type="entry name" value="Ribosomal_uS4_N"/>
</dbReference>
<evidence type="ECO:0000256" key="7">
    <source>
        <dbReference type="SAM" id="MobiDB-lite"/>
    </source>
</evidence>
<evidence type="ECO:0000313" key="10">
    <source>
        <dbReference type="EMBL" id="EST47621.1"/>
    </source>
</evidence>
<keyword evidence="3 6" id="KW-0694">RNA-binding</keyword>
<gene>
    <name evidence="10" type="ORF">SS50377_12316</name>
    <name evidence="11" type="ORF">SS50377_23044</name>
</gene>
<dbReference type="SMART" id="SM00363">
    <property type="entry name" value="S4"/>
    <property type="match status" value="1"/>
</dbReference>
<comment type="similarity">
    <text evidence="1">Belongs to the universal ribosomal protein uS4 family.</text>
</comment>
<evidence type="ECO:0000259" key="9">
    <source>
        <dbReference type="SMART" id="SM01390"/>
    </source>
</evidence>
<dbReference type="EMBL" id="KI546038">
    <property type="protein sequence ID" value="EST47621.1"/>
    <property type="molecule type" value="Genomic_DNA"/>
</dbReference>
<dbReference type="CDD" id="cd00165">
    <property type="entry name" value="S4"/>
    <property type="match status" value="1"/>
</dbReference>
<keyword evidence="2" id="KW-0699">rRNA-binding</keyword>
<dbReference type="Pfam" id="PF01479">
    <property type="entry name" value="S4"/>
    <property type="match status" value="1"/>
</dbReference>
<organism evidence="10">
    <name type="scientific">Spironucleus salmonicida</name>
    <dbReference type="NCBI Taxonomy" id="348837"/>
    <lineage>
        <taxon>Eukaryota</taxon>
        <taxon>Metamonada</taxon>
        <taxon>Diplomonadida</taxon>
        <taxon>Hexamitidae</taxon>
        <taxon>Hexamitinae</taxon>
        <taxon>Spironucleus</taxon>
    </lineage>
</organism>
<dbReference type="GO" id="GO:0003735">
    <property type="term" value="F:structural constituent of ribosome"/>
    <property type="evidence" value="ECO:0007669"/>
    <property type="project" value="InterPro"/>
</dbReference>
<evidence type="ECO:0000256" key="5">
    <source>
        <dbReference type="ARBA" id="ARBA00023274"/>
    </source>
</evidence>
<dbReference type="NCBIfam" id="NF003139">
    <property type="entry name" value="PRK04051.1"/>
    <property type="match status" value="1"/>
</dbReference>
<dbReference type="Pfam" id="PF00163">
    <property type="entry name" value="Ribosomal_S4"/>
    <property type="match status" value="1"/>
</dbReference>